<protein>
    <recommendedName>
        <fullName evidence="4">DUF222 domain-containing protein</fullName>
    </recommendedName>
</protein>
<reference evidence="2 3" key="1">
    <citation type="submission" date="2021-03" db="EMBL/GenBank/DDBJ databases">
        <title>Actinomadura violae sp. nov., isolated from lichen in Thailand.</title>
        <authorList>
            <person name="Kanchanasin P."/>
            <person name="Saeng-In P."/>
            <person name="Phongsopitanun W."/>
            <person name="Yuki M."/>
            <person name="Kudo T."/>
            <person name="Ohkuma M."/>
            <person name="Tanasupawat S."/>
        </authorList>
    </citation>
    <scope>NUCLEOTIDE SEQUENCE [LARGE SCALE GENOMIC DNA]</scope>
    <source>
        <strain evidence="2 3">LCR2-06</strain>
    </source>
</reference>
<evidence type="ECO:0000256" key="1">
    <source>
        <dbReference type="SAM" id="Coils"/>
    </source>
</evidence>
<comment type="caution">
    <text evidence="2">The sequence shown here is derived from an EMBL/GenBank/DDBJ whole genome shotgun (WGS) entry which is preliminary data.</text>
</comment>
<keyword evidence="1" id="KW-0175">Coiled coil</keyword>
<gene>
    <name evidence="2" type="ORF">J4709_41170</name>
</gene>
<evidence type="ECO:0008006" key="4">
    <source>
        <dbReference type="Google" id="ProtNLM"/>
    </source>
</evidence>
<sequence>MSTPPPDIQVATGVREVELFRAAELKAIAALHAFEKAENAVASERRRLASYPVSRGGWSRLSSAEAKARMAERHLDNAEAVAARLEVAAMEVASDLTVRARLSWGARMAHRALEAGRRWD</sequence>
<evidence type="ECO:0000313" key="2">
    <source>
        <dbReference type="EMBL" id="MBO2464000.1"/>
    </source>
</evidence>
<proteinExistence type="predicted"/>
<keyword evidence="3" id="KW-1185">Reference proteome</keyword>
<dbReference type="RefSeq" id="WP_208250156.1">
    <property type="nucleotide sequence ID" value="NZ_JAGEPF010000032.1"/>
</dbReference>
<dbReference type="EMBL" id="JAGEPF010000032">
    <property type="protein sequence ID" value="MBO2464000.1"/>
    <property type="molecule type" value="Genomic_DNA"/>
</dbReference>
<organism evidence="2 3">
    <name type="scientific">Actinomadura violacea</name>
    <dbReference type="NCBI Taxonomy" id="2819934"/>
    <lineage>
        <taxon>Bacteria</taxon>
        <taxon>Bacillati</taxon>
        <taxon>Actinomycetota</taxon>
        <taxon>Actinomycetes</taxon>
        <taxon>Streptosporangiales</taxon>
        <taxon>Thermomonosporaceae</taxon>
        <taxon>Actinomadura</taxon>
    </lineage>
</organism>
<evidence type="ECO:0000313" key="3">
    <source>
        <dbReference type="Proteomes" id="UP000680206"/>
    </source>
</evidence>
<dbReference type="Proteomes" id="UP000680206">
    <property type="component" value="Unassembled WGS sequence"/>
</dbReference>
<feature type="coiled-coil region" evidence="1">
    <location>
        <begin position="61"/>
        <end position="88"/>
    </location>
</feature>
<accession>A0ABS3S4T1</accession>
<name>A0ABS3S4T1_9ACTN</name>